<reference evidence="1" key="1">
    <citation type="journal article" date="2014" name="Genome Announc.">
        <title>Draft Genome Sequences of Three Alkaliphilic Bacillus Strains, Bacillus wakoensis JCM 9140T, Bacillus akibai JCM 9157T, and Bacillus hemicellulosilyticus JCM 9152T.</title>
        <authorList>
            <person name="Yuki M."/>
            <person name="Oshima K."/>
            <person name="Suda W."/>
            <person name="Oshida Y."/>
            <person name="Kitamura K."/>
            <person name="Iida T."/>
            <person name="Hattori M."/>
            <person name="Ohkuma M."/>
        </authorList>
    </citation>
    <scope>NUCLEOTIDE SEQUENCE [LARGE SCALE GENOMIC DNA]</scope>
    <source>
        <strain evidence="1">JCM 9152</strain>
    </source>
</reference>
<evidence type="ECO:0000313" key="2">
    <source>
        <dbReference type="Proteomes" id="UP000018895"/>
    </source>
</evidence>
<dbReference type="AlphaFoldDB" id="W4QII8"/>
<proteinExistence type="predicted"/>
<protein>
    <submittedName>
        <fullName evidence="1">Sulfate permease</fullName>
    </submittedName>
</protein>
<dbReference type="EMBL" id="BAUU01000017">
    <property type="protein sequence ID" value="GAE31164.1"/>
    <property type="molecule type" value="Genomic_DNA"/>
</dbReference>
<sequence>MDDSAIGALDKIESKFEQSSIKVTYVGLNRESEKLKDKIGGLSKASGH</sequence>
<dbReference type="InterPro" id="IPR036513">
    <property type="entry name" value="STAS_dom_sf"/>
</dbReference>
<dbReference type="STRING" id="1236971.JCM9152_2612"/>
<dbReference type="Proteomes" id="UP000018895">
    <property type="component" value="Unassembled WGS sequence"/>
</dbReference>
<dbReference type="Gene3D" id="3.30.750.24">
    <property type="entry name" value="STAS domain"/>
    <property type="match status" value="1"/>
</dbReference>
<organism evidence="1 2">
    <name type="scientific">Halalkalibacter hemicellulosilyticusJCM 9152</name>
    <dbReference type="NCBI Taxonomy" id="1236971"/>
    <lineage>
        <taxon>Bacteria</taxon>
        <taxon>Bacillati</taxon>
        <taxon>Bacillota</taxon>
        <taxon>Bacilli</taxon>
        <taxon>Bacillales</taxon>
        <taxon>Bacillaceae</taxon>
        <taxon>Halalkalibacter</taxon>
    </lineage>
</organism>
<gene>
    <name evidence="1" type="ORF">JCM9152_2612</name>
</gene>
<keyword evidence="2" id="KW-1185">Reference proteome</keyword>
<accession>W4QII8</accession>
<comment type="caution">
    <text evidence="1">The sequence shown here is derived from an EMBL/GenBank/DDBJ whole genome shotgun (WGS) entry which is preliminary data.</text>
</comment>
<evidence type="ECO:0000313" key="1">
    <source>
        <dbReference type="EMBL" id="GAE31164.1"/>
    </source>
</evidence>
<name>W4QII8_9BACI</name>